<dbReference type="EMBL" id="JAXOJX010000002">
    <property type="protein sequence ID" value="MDZ5455425.1"/>
    <property type="molecule type" value="Genomic_DNA"/>
</dbReference>
<evidence type="ECO:0000313" key="3">
    <source>
        <dbReference type="EMBL" id="MDZ5455425.1"/>
    </source>
</evidence>
<organism evidence="3 4">
    <name type="scientific">Azohydromonas lata</name>
    <dbReference type="NCBI Taxonomy" id="45677"/>
    <lineage>
        <taxon>Bacteria</taxon>
        <taxon>Pseudomonadati</taxon>
        <taxon>Pseudomonadota</taxon>
        <taxon>Betaproteobacteria</taxon>
        <taxon>Burkholderiales</taxon>
        <taxon>Sphaerotilaceae</taxon>
        <taxon>Azohydromonas</taxon>
    </lineage>
</organism>
<dbReference type="InterPro" id="IPR036515">
    <property type="entry name" value="Transposase_17_sf"/>
</dbReference>
<name>A0ABU5I8K1_9BURK</name>
<dbReference type="PANTHER" id="PTHR34322:SF2">
    <property type="entry name" value="TRANSPOSASE IS200-LIKE DOMAIN-CONTAINING PROTEIN"/>
    <property type="match status" value="1"/>
</dbReference>
<dbReference type="Gene3D" id="3.30.70.1290">
    <property type="entry name" value="Transposase IS200-like"/>
    <property type="match status" value="1"/>
</dbReference>
<feature type="domain" description="Transposase IS200-like" evidence="2">
    <location>
        <begin position="9"/>
        <end position="124"/>
    </location>
</feature>
<feature type="compositionally biased region" description="Polar residues" evidence="1">
    <location>
        <begin position="256"/>
        <end position="270"/>
    </location>
</feature>
<feature type="compositionally biased region" description="Low complexity" evidence="1">
    <location>
        <begin position="228"/>
        <end position="244"/>
    </location>
</feature>
<dbReference type="PANTHER" id="PTHR34322">
    <property type="entry name" value="TRANSPOSASE, Y1_TNP DOMAIN-CONTAINING"/>
    <property type="match status" value="1"/>
</dbReference>
<evidence type="ECO:0000259" key="2">
    <source>
        <dbReference type="SMART" id="SM01321"/>
    </source>
</evidence>
<accession>A0ABU5I8K1</accession>
<dbReference type="Proteomes" id="UP001293718">
    <property type="component" value="Unassembled WGS sequence"/>
</dbReference>
<dbReference type="SUPFAM" id="SSF143422">
    <property type="entry name" value="Transposase IS200-like"/>
    <property type="match status" value="1"/>
</dbReference>
<gene>
    <name evidence="3" type="ORF">SM757_02435</name>
</gene>
<dbReference type="RefSeq" id="WP_238455680.1">
    <property type="nucleotide sequence ID" value="NZ_JAXOJX010000002.1"/>
</dbReference>
<evidence type="ECO:0000313" key="4">
    <source>
        <dbReference type="Proteomes" id="UP001293718"/>
    </source>
</evidence>
<keyword evidence="4" id="KW-1185">Reference proteome</keyword>
<proteinExistence type="predicted"/>
<feature type="region of interest" description="Disordered" evidence="1">
    <location>
        <begin position="214"/>
        <end position="299"/>
    </location>
</feature>
<protein>
    <submittedName>
        <fullName evidence="3">Transposase</fullName>
    </submittedName>
</protein>
<dbReference type="InterPro" id="IPR002686">
    <property type="entry name" value="Transposase_17"/>
</dbReference>
<comment type="caution">
    <text evidence="3">The sequence shown here is derived from an EMBL/GenBank/DDBJ whole genome shotgun (WGS) entry which is preliminary data.</text>
</comment>
<feature type="compositionally biased region" description="Basic residues" evidence="1">
    <location>
        <begin position="276"/>
        <end position="286"/>
    </location>
</feature>
<reference evidence="3 4" key="1">
    <citation type="submission" date="2023-11" db="EMBL/GenBank/DDBJ databases">
        <title>Draft genome of Azohydromonas lata strain H1 (DSM1123), a polyhydroxyalkanoate producer.</title>
        <authorList>
            <person name="Traversa D."/>
            <person name="D'Addabbo P."/>
            <person name="Pazzani C."/>
            <person name="Manzari C."/>
            <person name="Chiara M."/>
            <person name="Scrascia M."/>
        </authorList>
    </citation>
    <scope>NUCLEOTIDE SEQUENCE [LARGE SCALE GENOMIC DNA]</scope>
    <source>
        <strain evidence="3 4">H1</strain>
    </source>
</reference>
<dbReference type="SMART" id="SM01321">
    <property type="entry name" value="Y1_Tnp"/>
    <property type="match status" value="1"/>
</dbReference>
<evidence type="ECO:0000256" key="1">
    <source>
        <dbReference type="SAM" id="MobiDB-lite"/>
    </source>
</evidence>
<sequence length="299" mass="32545">MARLPRLALAGQLHHLVLRGNGGQALFVDDEDRQRCLDMLREALRLHRVALHGYVLLEDSLQLLLTPESGEGLSTAMQALGRRYVAAFNRRHGRAGTLWEGRYRATVVQAQRHFLPLLTLVEWQPQHLGLAGSALDWPWSSAAHHIGRRRDPLVTDHPLFWATGNTPFERELAHRARLEAGLPQAQALTLMDATLKGWVLGDAAFIAALSAHTERPLQPRPRGRPRKAAAPAATTPAAKTGTQAVAKSPHDGSAKLVTSLSETASASSVPAGTKQAGKRATRRRATAKSLNGLRNQAPK</sequence>